<name>A0A4U9U8Q3_9SPHI</name>
<sequence>MKNKKIFTPLIGTVCLFIVLHFVFTSCSQPEAVAPSIKESNKEEQALSKTIAVKFDNPEYEISLPGELHPYEQVAIHAKVTGFVKQLLVDRGTFVKKGQLLAVLEAPELDQRLNADKSAEQKLYSDYLFTKQAYERLKQAALTSGAVAEIELDKSKSAMESALATYNAAKSGTAGTIQMRDYLNIRAPFDGIITDKNVSVGALVGVNSGEPLLMIAQGDRLRLTVSLPEKHAASVHRGTQAIFTASSRPGEQFSAKLSRSSTLLDRQDRSLTIEFDVPNHDGRLQGGDYAQVKLRLKRKTSTSWVPQKSIVRAQSGTFLFTVVQGQIKKVMVKEGIQRDSLTEVFGQLKEGDMVLSAPSEETQAVN</sequence>
<comment type="similarity">
    <text evidence="1">Belongs to the membrane fusion protein (MFP) (TC 8.A.1) family.</text>
</comment>
<dbReference type="GeneID" id="78461056"/>
<dbReference type="SUPFAM" id="SSF111369">
    <property type="entry name" value="HlyD-like secretion proteins"/>
    <property type="match status" value="1"/>
</dbReference>
<dbReference type="Gene3D" id="2.40.50.100">
    <property type="match status" value="1"/>
</dbReference>
<dbReference type="NCBIfam" id="TIGR01730">
    <property type="entry name" value="RND_mfp"/>
    <property type="match status" value="1"/>
</dbReference>
<reference evidence="4 5" key="1">
    <citation type="submission" date="2019-05" db="EMBL/GenBank/DDBJ databases">
        <authorList>
            <consortium name="Pathogen Informatics"/>
        </authorList>
    </citation>
    <scope>NUCLEOTIDE SEQUENCE [LARGE SCALE GENOMIC DNA]</scope>
    <source>
        <strain evidence="4 5">NCTC11429</strain>
    </source>
</reference>
<evidence type="ECO:0000256" key="1">
    <source>
        <dbReference type="ARBA" id="ARBA00009477"/>
    </source>
</evidence>
<dbReference type="EMBL" id="LR590484">
    <property type="protein sequence ID" value="VTR28587.1"/>
    <property type="molecule type" value="Genomic_DNA"/>
</dbReference>
<dbReference type="Pfam" id="PF25973">
    <property type="entry name" value="BSH_CzcB"/>
    <property type="match status" value="1"/>
</dbReference>
<dbReference type="AlphaFoldDB" id="A0A4U9U8Q3"/>
<dbReference type="GO" id="GO:0015562">
    <property type="term" value="F:efflux transmembrane transporter activity"/>
    <property type="evidence" value="ECO:0007669"/>
    <property type="project" value="TreeGrafter"/>
</dbReference>
<dbReference type="KEGG" id="stha:NCTC11429_00231"/>
<dbReference type="Pfam" id="PF25954">
    <property type="entry name" value="Beta-barrel_RND_2"/>
    <property type="match status" value="1"/>
</dbReference>
<evidence type="ECO:0000313" key="4">
    <source>
        <dbReference type="EMBL" id="VTR28587.1"/>
    </source>
</evidence>
<accession>A0A4U9U8Q3</accession>
<dbReference type="PANTHER" id="PTHR30469:SF37">
    <property type="entry name" value="RAGD PROTEIN"/>
    <property type="match status" value="1"/>
</dbReference>
<feature type="domain" description="CzcB-like barrel-sandwich hybrid" evidence="3">
    <location>
        <begin position="74"/>
        <end position="207"/>
    </location>
</feature>
<gene>
    <name evidence="4" type="primary">bepF_1</name>
    <name evidence="4" type="ORF">NCTC11429_00231</name>
</gene>
<dbReference type="GO" id="GO:1990281">
    <property type="term" value="C:efflux pump complex"/>
    <property type="evidence" value="ECO:0007669"/>
    <property type="project" value="TreeGrafter"/>
</dbReference>
<evidence type="ECO:0000259" key="2">
    <source>
        <dbReference type="Pfam" id="PF25954"/>
    </source>
</evidence>
<dbReference type="Gene3D" id="2.40.30.170">
    <property type="match status" value="1"/>
</dbReference>
<feature type="domain" description="CusB-like beta-barrel" evidence="2">
    <location>
        <begin position="223"/>
        <end position="295"/>
    </location>
</feature>
<dbReference type="InterPro" id="IPR058647">
    <property type="entry name" value="BSH_CzcB-like"/>
</dbReference>
<evidence type="ECO:0000259" key="3">
    <source>
        <dbReference type="Pfam" id="PF25973"/>
    </source>
</evidence>
<organism evidence="4 5">
    <name type="scientific">Sphingobacterium thalpophilum</name>
    <dbReference type="NCBI Taxonomy" id="259"/>
    <lineage>
        <taxon>Bacteria</taxon>
        <taxon>Pseudomonadati</taxon>
        <taxon>Bacteroidota</taxon>
        <taxon>Sphingobacteriia</taxon>
        <taxon>Sphingobacteriales</taxon>
        <taxon>Sphingobacteriaceae</taxon>
        <taxon>Sphingobacterium</taxon>
    </lineage>
</organism>
<dbReference type="PANTHER" id="PTHR30469">
    <property type="entry name" value="MULTIDRUG RESISTANCE PROTEIN MDTA"/>
    <property type="match status" value="1"/>
</dbReference>
<protein>
    <submittedName>
        <fullName evidence="4">Efflux pump periplasmic linker BepF</fullName>
    </submittedName>
</protein>
<dbReference type="InterPro" id="IPR006143">
    <property type="entry name" value="RND_pump_MFP"/>
</dbReference>
<dbReference type="InterPro" id="IPR058792">
    <property type="entry name" value="Beta-barrel_RND_2"/>
</dbReference>
<dbReference type="Proteomes" id="UP000308196">
    <property type="component" value="Chromosome"/>
</dbReference>
<dbReference type="Gene3D" id="1.10.287.470">
    <property type="entry name" value="Helix hairpin bin"/>
    <property type="match status" value="1"/>
</dbReference>
<proteinExistence type="inferred from homology"/>
<evidence type="ECO:0000313" key="5">
    <source>
        <dbReference type="Proteomes" id="UP000308196"/>
    </source>
</evidence>
<dbReference type="Gene3D" id="2.40.420.20">
    <property type="match status" value="1"/>
</dbReference>
<dbReference type="PROSITE" id="PS51257">
    <property type="entry name" value="PROKAR_LIPOPROTEIN"/>
    <property type="match status" value="1"/>
</dbReference>
<dbReference type="RefSeq" id="WP_051606916.1">
    <property type="nucleotide sequence ID" value="NZ_JBARTK010000034.1"/>
</dbReference>
<dbReference type="STRING" id="1123265.GCA_000686625_03378"/>